<feature type="domain" description="DUF397" evidence="2">
    <location>
        <begin position="2"/>
        <end position="48"/>
    </location>
</feature>
<reference evidence="3" key="2">
    <citation type="submission" date="2024-07" db="EMBL/GenBank/DDBJ databases">
        <title>Streptomyces haneummycinica sp. nov., a new antibiotic-producing actinobacterium isolated from marine sediment.</title>
        <authorList>
            <person name="Uemura M."/>
            <person name="Hamada M."/>
            <person name="Hirano S."/>
            <person name="Kobayashi K."/>
            <person name="Ohshiro T."/>
            <person name="Kobayashi T."/>
            <person name="Terahara T."/>
        </authorList>
    </citation>
    <scope>NUCLEOTIDE SEQUENCE</scope>
    <source>
        <strain evidence="3">KM77-8</strain>
    </source>
</reference>
<feature type="region of interest" description="Disordered" evidence="1">
    <location>
        <begin position="1"/>
        <end position="20"/>
    </location>
</feature>
<sequence length="54" mass="5859">MANWRKSSYSGPDDGNECVEMANSPTHVAVRDSKAPTRATLTFRTTAYAPSSQP</sequence>
<dbReference type="Pfam" id="PF04149">
    <property type="entry name" value="DUF397"/>
    <property type="match status" value="1"/>
</dbReference>
<accession>A0AAT9HW02</accession>
<organism evidence="3">
    <name type="scientific">Streptomyces haneummycinicus</name>
    <dbReference type="NCBI Taxonomy" id="3074435"/>
    <lineage>
        <taxon>Bacteria</taxon>
        <taxon>Bacillati</taxon>
        <taxon>Actinomycetota</taxon>
        <taxon>Actinomycetes</taxon>
        <taxon>Kitasatosporales</taxon>
        <taxon>Streptomycetaceae</taxon>
        <taxon>Streptomyces</taxon>
    </lineage>
</organism>
<evidence type="ECO:0000313" key="3">
    <source>
        <dbReference type="EMBL" id="BFO21671.1"/>
    </source>
</evidence>
<dbReference type="EMBL" id="AP035768">
    <property type="protein sequence ID" value="BFO21671.1"/>
    <property type="molecule type" value="Genomic_DNA"/>
</dbReference>
<dbReference type="InterPro" id="IPR007278">
    <property type="entry name" value="DUF397"/>
</dbReference>
<name>A0AAT9HW02_9ACTN</name>
<dbReference type="AlphaFoldDB" id="A0AAT9HW02"/>
<feature type="compositionally biased region" description="Polar residues" evidence="1">
    <location>
        <begin position="1"/>
        <end position="10"/>
    </location>
</feature>
<gene>
    <name evidence="3" type="ORF">SHKM778_80590</name>
</gene>
<protein>
    <recommendedName>
        <fullName evidence="2">DUF397 domain-containing protein</fullName>
    </recommendedName>
</protein>
<evidence type="ECO:0000259" key="2">
    <source>
        <dbReference type="Pfam" id="PF04149"/>
    </source>
</evidence>
<reference evidence="3" key="1">
    <citation type="submission" date="2024-06" db="EMBL/GenBank/DDBJ databases">
        <authorList>
            <consortium name="consrtm"/>
            <person name="Uemura M."/>
            <person name="Terahara T."/>
        </authorList>
    </citation>
    <scope>NUCLEOTIDE SEQUENCE</scope>
    <source>
        <strain evidence="3">KM77-8</strain>
    </source>
</reference>
<proteinExistence type="predicted"/>
<evidence type="ECO:0000256" key="1">
    <source>
        <dbReference type="SAM" id="MobiDB-lite"/>
    </source>
</evidence>